<dbReference type="EMBL" id="AMQM01001997">
    <property type="status" value="NOT_ANNOTATED_CDS"/>
    <property type="molecule type" value="Genomic_DNA"/>
</dbReference>
<dbReference type="KEGG" id="hro:HELRODRAFT_189675"/>
<dbReference type="EnsemblMetazoa" id="HelroT189675">
    <property type="protein sequence ID" value="HelroP189675"/>
    <property type="gene ID" value="HelroG189675"/>
</dbReference>
<dbReference type="HOGENOM" id="CLU_1122445_0_0_1"/>
<proteinExistence type="predicted"/>
<accession>T1FR90</accession>
<dbReference type="GeneID" id="20211337"/>
<reference evidence="4" key="1">
    <citation type="submission" date="2012-12" db="EMBL/GenBank/DDBJ databases">
        <authorList>
            <person name="Hellsten U."/>
            <person name="Grimwood J."/>
            <person name="Chapman J.A."/>
            <person name="Shapiro H."/>
            <person name="Aerts A."/>
            <person name="Otillar R.P."/>
            <person name="Terry A.Y."/>
            <person name="Boore J.L."/>
            <person name="Simakov O."/>
            <person name="Marletaz F."/>
            <person name="Cho S.-J."/>
            <person name="Edsinger-Gonzales E."/>
            <person name="Havlak P."/>
            <person name="Kuo D.-H."/>
            <person name="Larsson T."/>
            <person name="Lv J."/>
            <person name="Arendt D."/>
            <person name="Savage R."/>
            <person name="Osoegawa K."/>
            <person name="de Jong P."/>
            <person name="Lindberg D.R."/>
            <person name="Seaver E.C."/>
            <person name="Weisblat D.A."/>
            <person name="Putnam N.H."/>
            <person name="Grigoriev I.V."/>
            <person name="Rokhsar D.S."/>
        </authorList>
    </citation>
    <scope>NUCLEOTIDE SEQUENCE</scope>
</reference>
<name>T1FR90_HELRO</name>
<dbReference type="AlphaFoldDB" id="T1FR90"/>
<dbReference type="Proteomes" id="UP000015101">
    <property type="component" value="Unassembled WGS sequence"/>
</dbReference>
<feature type="region of interest" description="Disordered" evidence="1">
    <location>
        <begin position="135"/>
        <end position="163"/>
    </location>
</feature>
<keyword evidence="4" id="KW-1185">Reference proteome</keyword>
<dbReference type="CTD" id="20211337"/>
<organism evidence="3 4">
    <name type="scientific">Helobdella robusta</name>
    <name type="common">Californian leech</name>
    <dbReference type="NCBI Taxonomy" id="6412"/>
    <lineage>
        <taxon>Eukaryota</taxon>
        <taxon>Metazoa</taxon>
        <taxon>Spiralia</taxon>
        <taxon>Lophotrochozoa</taxon>
        <taxon>Annelida</taxon>
        <taxon>Clitellata</taxon>
        <taxon>Hirudinea</taxon>
        <taxon>Rhynchobdellida</taxon>
        <taxon>Glossiphoniidae</taxon>
        <taxon>Helobdella</taxon>
    </lineage>
</organism>
<reference evidence="2 4" key="2">
    <citation type="journal article" date="2013" name="Nature">
        <title>Insights into bilaterian evolution from three spiralian genomes.</title>
        <authorList>
            <person name="Simakov O."/>
            <person name="Marletaz F."/>
            <person name="Cho S.J."/>
            <person name="Edsinger-Gonzales E."/>
            <person name="Havlak P."/>
            <person name="Hellsten U."/>
            <person name="Kuo D.H."/>
            <person name="Larsson T."/>
            <person name="Lv J."/>
            <person name="Arendt D."/>
            <person name="Savage R."/>
            <person name="Osoegawa K."/>
            <person name="de Jong P."/>
            <person name="Grimwood J."/>
            <person name="Chapman J.A."/>
            <person name="Shapiro H."/>
            <person name="Aerts A."/>
            <person name="Otillar R.P."/>
            <person name="Terry A.Y."/>
            <person name="Boore J.L."/>
            <person name="Grigoriev I.V."/>
            <person name="Lindberg D.R."/>
            <person name="Seaver E.C."/>
            <person name="Weisblat D.A."/>
            <person name="Putnam N.H."/>
            <person name="Rokhsar D.S."/>
        </authorList>
    </citation>
    <scope>NUCLEOTIDE SEQUENCE</scope>
</reference>
<dbReference type="InParanoid" id="T1FR90"/>
<dbReference type="EMBL" id="KB097639">
    <property type="protein sequence ID" value="ESN93085.1"/>
    <property type="molecule type" value="Genomic_DNA"/>
</dbReference>
<protein>
    <submittedName>
        <fullName evidence="2 3">Uncharacterized protein</fullName>
    </submittedName>
</protein>
<evidence type="ECO:0000313" key="4">
    <source>
        <dbReference type="Proteomes" id="UP000015101"/>
    </source>
</evidence>
<reference evidence="3" key="3">
    <citation type="submission" date="2015-06" db="UniProtKB">
        <authorList>
            <consortium name="EnsemblMetazoa"/>
        </authorList>
    </citation>
    <scope>IDENTIFICATION</scope>
</reference>
<gene>
    <name evidence="3" type="primary">20211337</name>
    <name evidence="2" type="ORF">HELRODRAFT_189675</name>
</gene>
<evidence type="ECO:0000313" key="2">
    <source>
        <dbReference type="EMBL" id="ESN93085.1"/>
    </source>
</evidence>
<evidence type="ECO:0000256" key="1">
    <source>
        <dbReference type="SAM" id="MobiDB-lite"/>
    </source>
</evidence>
<evidence type="ECO:0000313" key="3">
    <source>
        <dbReference type="EnsemblMetazoa" id="HelroP189675"/>
    </source>
</evidence>
<dbReference type="RefSeq" id="XP_009029339.1">
    <property type="nucleotide sequence ID" value="XM_009031091.1"/>
</dbReference>
<sequence length="248" mass="28081">MASEESIYHLMKCLCSHHFVKNKFQIGLTHLIKKQLLKSYEVLLEHESRPESFTILEKLYSYIERLRSTNNSPTATKLDIALQKLFHLGLDDGLVRNLLQLLLMLANSSKKPAKDATLCHFPILTLNKFETTLDEGFNEDSPTGSLRGEEADDGGGRQEKDEDDDVWEHLHLKNQQIITYSSWDSSRKFMKPSELPYITDLVPSIHPPVTSPLLTSSDLQHPSIHQSIHQSILLKSLCHAACTSSASF</sequence>